<dbReference type="SUPFAM" id="SSF51197">
    <property type="entry name" value="Clavaminate synthase-like"/>
    <property type="match status" value="1"/>
</dbReference>
<dbReference type="InterPro" id="IPR027443">
    <property type="entry name" value="IPNS-like_sf"/>
</dbReference>
<name>A0A952FI09_9PROT</name>
<evidence type="ECO:0000313" key="13">
    <source>
        <dbReference type="EMBL" id="MBW8724727.1"/>
    </source>
</evidence>
<evidence type="ECO:0000256" key="7">
    <source>
        <dbReference type="ARBA" id="ARBA00031011"/>
    </source>
</evidence>
<evidence type="ECO:0000256" key="3">
    <source>
        <dbReference type="ARBA" id="ARBA00012293"/>
    </source>
</evidence>
<dbReference type="InterPro" id="IPR026992">
    <property type="entry name" value="DIOX_N"/>
</dbReference>
<evidence type="ECO:0000256" key="9">
    <source>
        <dbReference type="ARBA" id="ARBA00047725"/>
    </source>
</evidence>
<dbReference type="Gene3D" id="2.60.120.330">
    <property type="entry name" value="B-lactam Antibiotic, Isopenicillin N Synthase, Chain"/>
    <property type="match status" value="1"/>
</dbReference>
<evidence type="ECO:0000256" key="4">
    <source>
        <dbReference type="ARBA" id="ARBA00012531"/>
    </source>
</evidence>
<evidence type="ECO:0000256" key="2">
    <source>
        <dbReference type="ARBA" id="ARBA00004767"/>
    </source>
</evidence>
<comment type="cofactor">
    <cofactor evidence="1">
        <name>Fe(2+)</name>
        <dbReference type="ChEBI" id="CHEBI:29033"/>
    </cofactor>
</comment>
<reference evidence="13" key="1">
    <citation type="submission" date="2020-06" db="EMBL/GenBank/DDBJ databases">
        <title>Stable isotope informed genome-resolved metagenomics uncovers potential trophic interactions in rhizosphere soil.</title>
        <authorList>
            <person name="Starr E.P."/>
            <person name="Shi S."/>
            <person name="Blazewicz S.J."/>
            <person name="Koch B.J."/>
            <person name="Probst A.J."/>
            <person name="Hungate B.A."/>
            <person name="Pett-Ridge J."/>
            <person name="Firestone M.K."/>
            <person name="Banfield J.F."/>
        </authorList>
    </citation>
    <scope>NUCLEOTIDE SEQUENCE</scope>
    <source>
        <strain evidence="13">YM_69_17</strain>
    </source>
</reference>
<accession>A0A952FI09</accession>
<keyword evidence="11" id="KW-0408">Iron</keyword>
<dbReference type="GO" id="GO:0102276">
    <property type="term" value="F:2-oxoglutarate oxygenase/decarboxylase (ethylene-forming) activity"/>
    <property type="evidence" value="ECO:0007669"/>
    <property type="project" value="UniProtKB-EC"/>
</dbReference>
<evidence type="ECO:0000256" key="10">
    <source>
        <dbReference type="ARBA" id="ARBA00049359"/>
    </source>
</evidence>
<comment type="caution">
    <text evidence="13">The sequence shown here is derived from an EMBL/GenBank/DDBJ whole genome shotgun (WGS) entry which is preliminary data.</text>
</comment>
<dbReference type="EMBL" id="JAEKLZ010000134">
    <property type="protein sequence ID" value="MBW8724727.1"/>
    <property type="molecule type" value="Genomic_DNA"/>
</dbReference>
<gene>
    <name evidence="13" type="ORF">JF625_06160</name>
</gene>
<organism evidence="13 14">
    <name type="scientific">Inquilinus limosus</name>
    <dbReference type="NCBI Taxonomy" id="171674"/>
    <lineage>
        <taxon>Bacteria</taxon>
        <taxon>Pseudomonadati</taxon>
        <taxon>Pseudomonadota</taxon>
        <taxon>Alphaproteobacteria</taxon>
        <taxon>Rhodospirillales</taxon>
        <taxon>Rhodospirillaceae</taxon>
        <taxon>Inquilinus</taxon>
    </lineage>
</organism>
<dbReference type="InterPro" id="IPR005123">
    <property type="entry name" value="Oxoglu/Fe-dep_dioxygenase_dom"/>
</dbReference>
<keyword evidence="11" id="KW-0560">Oxidoreductase</keyword>
<dbReference type="InterPro" id="IPR050231">
    <property type="entry name" value="Iron_ascorbate_oxido_reductase"/>
</dbReference>
<evidence type="ECO:0000256" key="5">
    <source>
        <dbReference type="ARBA" id="ARBA00019045"/>
    </source>
</evidence>
<dbReference type="InterPro" id="IPR044861">
    <property type="entry name" value="IPNS-like_FE2OG_OXY"/>
</dbReference>
<evidence type="ECO:0000256" key="1">
    <source>
        <dbReference type="ARBA" id="ARBA00001954"/>
    </source>
</evidence>
<evidence type="ECO:0000259" key="12">
    <source>
        <dbReference type="PROSITE" id="PS51471"/>
    </source>
</evidence>
<keyword evidence="6" id="KW-0266">Ethylene biosynthesis</keyword>
<dbReference type="PANTHER" id="PTHR47990">
    <property type="entry name" value="2-OXOGLUTARATE (2OG) AND FE(II)-DEPENDENT OXYGENASE SUPERFAMILY PROTEIN-RELATED"/>
    <property type="match status" value="1"/>
</dbReference>
<dbReference type="EC" id="1.14.20.7" evidence="3"/>
<dbReference type="Pfam" id="PF03171">
    <property type="entry name" value="2OG-FeII_Oxy"/>
    <property type="match status" value="1"/>
</dbReference>
<keyword evidence="11" id="KW-0479">Metal-binding</keyword>
<protein>
    <recommendedName>
        <fullName evidence="5">2-oxoglutarate-dependent ethylene/succinate-forming enzyme</fullName>
        <ecNumber evidence="4">1.13.12.19</ecNumber>
        <ecNumber evidence="3">1.14.20.7</ecNumber>
    </recommendedName>
    <alternativeName>
        <fullName evidence="7">2-oxoglutarate dioxygenase (ethylene-forming)</fullName>
    </alternativeName>
    <alternativeName>
        <fullName evidence="8">2-oxoglutarate/L-arginine monooxygenase/decarboxylase (succinate-forming)</fullName>
    </alternativeName>
</protein>
<feature type="domain" description="Fe2OG dioxygenase" evidence="12">
    <location>
        <begin position="171"/>
        <end position="280"/>
    </location>
</feature>
<evidence type="ECO:0000313" key="14">
    <source>
        <dbReference type="Proteomes" id="UP000700706"/>
    </source>
</evidence>
<evidence type="ECO:0000256" key="8">
    <source>
        <dbReference type="ARBA" id="ARBA00031282"/>
    </source>
</evidence>
<comment type="pathway">
    <text evidence="2">Alkene biosynthesis; ethylene biosynthesis via 2-oxoglutarate.</text>
</comment>
<dbReference type="AlphaFoldDB" id="A0A952FI09"/>
<dbReference type="PRINTS" id="PR00682">
    <property type="entry name" value="IPNSYNTHASE"/>
</dbReference>
<comment type="similarity">
    <text evidence="11">Belongs to the iron/ascorbate-dependent oxidoreductase family.</text>
</comment>
<dbReference type="GO" id="GO:0046872">
    <property type="term" value="F:metal ion binding"/>
    <property type="evidence" value="ECO:0007669"/>
    <property type="project" value="UniProtKB-KW"/>
</dbReference>
<dbReference type="EC" id="1.13.12.19" evidence="4"/>
<dbReference type="PROSITE" id="PS51471">
    <property type="entry name" value="FE2OG_OXY"/>
    <property type="match status" value="1"/>
</dbReference>
<sequence>MSLVPVIDLAAGQKGAVAAAVAEACARVGFLVVTGHGVPAAVIDRGWDAARAFFDLPEAAKRTVLMPRPGYPYGYSPVAGESLAQSLGDRRPPDLKESFSIGPADLTPPPDSADAIAFAWAANLWPTEPPGFRDAILHYYQALSDLAGRLMRLFALGLDLKETFFDSRIDRAISALRLLNYPDQPVPPQPGQLRAGAHTDYGSLTILLPQDAPGGLEVQGFDGAWHTVPAVPGGFVINLGDLMARWTNDRWRSTLHRVVNPPPDAAGSTRRQSIAFFHQPNWDAEIACLPTCLGAGETPKYPPVLSGPHLASKFRSTVTLPAT</sequence>
<proteinExistence type="inferred from homology"/>
<comment type="catalytic activity">
    <reaction evidence="9">
        <text>2-oxoglutarate + O2 + 2 H(+) = ethene + 3 CO2 + H2O</text>
        <dbReference type="Rhea" id="RHEA:31523"/>
        <dbReference type="ChEBI" id="CHEBI:15377"/>
        <dbReference type="ChEBI" id="CHEBI:15378"/>
        <dbReference type="ChEBI" id="CHEBI:15379"/>
        <dbReference type="ChEBI" id="CHEBI:16526"/>
        <dbReference type="ChEBI" id="CHEBI:16810"/>
        <dbReference type="ChEBI" id="CHEBI:18153"/>
        <dbReference type="EC" id="1.13.12.19"/>
    </reaction>
</comment>
<evidence type="ECO:0000256" key="6">
    <source>
        <dbReference type="ARBA" id="ARBA00022666"/>
    </source>
</evidence>
<dbReference type="Proteomes" id="UP000700706">
    <property type="component" value="Unassembled WGS sequence"/>
</dbReference>
<dbReference type="GO" id="GO:0009693">
    <property type="term" value="P:ethylene biosynthetic process"/>
    <property type="evidence" value="ECO:0007669"/>
    <property type="project" value="UniProtKB-KW"/>
</dbReference>
<comment type="catalytic activity">
    <reaction evidence="10">
        <text>L-arginine + 2-oxoglutarate + O2 = guanidine + L-glutamate 5-semialdehyde + succinate + CO2</text>
        <dbReference type="Rhea" id="RHEA:31535"/>
        <dbReference type="ChEBI" id="CHEBI:15379"/>
        <dbReference type="ChEBI" id="CHEBI:16526"/>
        <dbReference type="ChEBI" id="CHEBI:16810"/>
        <dbReference type="ChEBI" id="CHEBI:30031"/>
        <dbReference type="ChEBI" id="CHEBI:30087"/>
        <dbReference type="ChEBI" id="CHEBI:32682"/>
        <dbReference type="ChEBI" id="CHEBI:58066"/>
        <dbReference type="EC" id="1.14.20.7"/>
    </reaction>
</comment>
<evidence type="ECO:0000256" key="11">
    <source>
        <dbReference type="RuleBase" id="RU003682"/>
    </source>
</evidence>
<dbReference type="Pfam" id="PF14226">
    <property type="entry name" value="DIOX_N"/>
    <property type="match status" value="1"/>
</dbReference>